<dbReference type="EC" id="2.4.99.12" evidence="2 9"/>
<feature type="domain" description="3-deoxy-D-manno-octulosonic-acid transferase N-terminal" evidence="10">
    <location>
        <begin position="21"/>
        <end position="170"/>
    </location>
</feature>
<feature type="site" description="Transition state stabilizer" evidence="8">
    <location>
        <position position="169"/>
    </location>
</feature>
<proteinExistence type="inferred from homology"/>
<evidence type="ECO:0000259" key="10">
    <source>
        <dbReference type="Pfam" id="PF04413"/>
    </source>
</evidence>
<reference evidence="11" key="1">
    <citation type="journal article" date="2020" name="mSystems">
        <title>Genome- and Community-Level Interaction Insights into Carbon Utilization and Element Cycling Functions of Hydrothermarchaeota in Hydrothermal Sediment.</title>
        <authorList>
            <person name="Zhou Z."/>
            <person name="Liu Y."/>
            <person name="Xu W."/>
            <person name="Pan J."/>
            <person name="Luo Z.H."/>
            <person name="Li M."/>
        </authorList>
    </citation>
    <scope>NUCLEOTIDE SEQUENCE [LARGE SCALE GENOMIC DNA]</scope>
    <source>
        <strain evidence="11">SpSt-132</strain>
    </source>
</reference>
<comment type="similarity">
    <text evidence="9">Belongs to the glycosyltransferase group 1 family.</text>
</comment>
<protein>
    <recommendedName>
        <fullName evidence="3 9">3-deoxy-D-manno-octulosonic acid transferase</fullName>
        <shortName evidence="9">Kdo transferase</shortName>
        <ecNumber evidence="2 9">2.4.99.12</ecNumber>
    </recommendedName>
    <alternativeName>
        <fullName evidence="5 9">Lipid IV(A) 3-deoxy-D-manno-octulosonic acid transferase</fullName>
    </alternativeName>
</protein>
<keyword evidence="4 9" id="KW-0808">Transferase</keyword>
<evidence type="ECO:0000313" key="11">
    <source>
        <dbReference type="EMBL" id="HEW46468.1"/>
    </source>
</evidence>
<dbReference type="PANTHER" id="PTHR42755:SF1">
    <property type="entry name" value="3-DEOXY-D-MANNO-OCTULOSONIC ACID TRANSFERASE, MITOCHONDRIAL-RELATED"/>
    <property type="match status" value="1"/>
</dbReference>
<comment type="function">
    <text evidence="9">Involved in lipopolysaccharide (LPS) biosynthesis. Catalyzes the transfer of 3-deoxy-D-manno-octulosonate (Kdo) residue(s) from CMP-Kdo to lipid IV(A), the tetraacyldisaccharide-1,4'-bisphosphate precursor of lipid A.</text>
</comment>
<keyword evidence="9" id="KW-0448">Lipopolysaccharide biosynthesis</keyword>
<comment type="pathway">
    <text evidence="1 9">Bacterial outer membrane biogenesis; LPS core biosynthesis.</text>
</comment>
<accession>A0A7C2VF24</accession>
<keyword evidence="9" id="KW-0997">Cell inner membrane</keyword>
<evidence type="ECO:0000256" key="2">
    <source>
        <dbReference type="ARBA" id="ARBA00012621"/>
    </source>
</evidence>
<dbReference type="EMBL" id="DSFP01000065">
    <property type="protein sequence ID" value="HEW46468.1"/>
    <property type="molecule type" value="Genomic_DNA"/>
</dbReference>
<comment type="subcellular location">
    <subcellularLocation>
        <location evidence="9">Cell inner membrane</location>
    </subcellularLocation>
</comment>
<dbReference type="InterPro" id="IPR007507">
    <property type="entry name" value="Glycos_transf_N"/>
</dbReference>
<feature type="site" description="Transition state stabilizer" evidence="8">
    <location>
        <position position="105"/>
    </location>
</feature>
<feature type="active site" description="Proton acceptor" evidence="7">
    <location>
        <position position="36"/>
    </location>
</feature>
<dbReference type="InterPro" id="IPR038107">
    <property type="entry name" value="Glycos_transf_N_sf"/>
</dbReference>
<dbReference type="GO" id="GO:0009245">
    <property type="term" value="P:lipid A biosynthetic process"/>
    <property type="evidence" value="ECO:0007669"/>
    <property type="project" value="TreeGrafter"/>
</dbReference>
<evidence type="ECO:0000256" key="8">
    <source>
        <dbReference type="PIRSR" id="PIRSR639901-2"/>
    </source>
</evidence>
<evidence type="ECO:0000256" key="9">
    <source>
        <dbReference type="RuleBase" id="RU365103"/>
    </source>
</evidence>
<evidence type="ECO:0000256" key="7">
    <source>
        <dbReference type="PIRSR" id="PIRSR639901-1"/>
    </source>
</evidence>
<dbReference type="UniPathway" id="UPA00958"/>
<keyword evidence="9" id="KW-1003">Cell membrane</keyword>
<evidence type="ECO:0000256" key="4">
    <source>
        <dbReference type="ARBA" id="ARBA00022679"/>
    </source>
</evidence>
<dbReference type="GO" id="GO:0005886">
    <property type="term" value="C:plasma membrane"/>
    <property type="evidence" value="ECO:0007669"/>
    <property type="project" value="UniProtKB-SubCell"/>
</dbReference>
<gene>
    <name evidence="11" type="ORF">ENO47_07390</name>
</gene>
<dbReference type="GO" id="GO:0043842">
    <property type="term" value="F:Kdo transferase activity"/>
    <property type="evidence" value="ECO:0007669"/>
    <property type="project" value="UniProtKB-EC"/>
</dbReference>
<evidence type="ECO:0000256" key="1">
    <source>
        <dbReference type="ARBA" id="ARBA00004713"/>
    </source>
</evidence>
<dbReference type="PANTHER" id="PTHR42755">
    <property type="entry name" value="3-DEOXY-MANNO-OCTULOSONATE CYTIDYLYLTRANSFERASE"/>
    <property type="match status" value="1"/>
</dbReference>
<evidence type="ECO:0000256" key="5">
    <source>
        <dbReference type="ARBA" id="ARBA00031445"/>
    </source>
</evidence>
<dbReference type="InterPro" id="IPR039901">
    <property type="entry name" value="Kdotransferase"/>
</dbReference>
<dbReference type="GO" id="GO:0009244">
    <property type="term" value="P:lipopolysaccharide core region biosynthetic process"/>
    <property type="evidence" value="ECO:0007669"/>
    <property type="project" value="UniProtKB-UniRule"/>
</dbReference>
<dbReference type="Pfam" id="PF04413">
    <property type="entry name" value="Glycos_transf_N"/>
    <property type="match status" value="1"/>
</dbReference>
<evidence type="ECO:0000256" key="6">
    <source>
        <dbReference type="ARBA" id="ARBA00049183"/>
    </source>
</evidence>
<sequence>MRPSNTPIGRQGRWWKNLFVEKGRGSLWVHTASVGEFNTIRPLLKRLYPKYEIVLTYFSFRAKEYLKAQEGKAYFHKLYRLPIDLPPFVISFERKIRPVAILIMERELWPSLLTFTKAPKIWLNAYAKGGLLERCLSKKFSLIITRDELSAERFKGYGCKKVIPCGNLKFVLEEPKPAELKVNASRLIVAGSTHQGEEEIIKKAFDLLRRDFKDLKLIVAPRHVKRAKEVVEIFKGYKVSFRSSQKEDWDVLVVDSLGELFSLYAYADVAIVGGTFVPIGGHNLLEPAYFGKPVLYGSYTHKVKDLKDFLEKVGLGFPVKDEKELYLRLKELLSNGLSKASFSLKEYSQRVLECYLSALGDVMECG</sequence>
<dbReference type="AlphaFoldDB" id="A0A7C2VF24"/>
<evidence type="ECO:0000256" key="3">
    <source>
        <dbReference type="ARBA" id="ARBA00019077"/>
    </source>
</evidence>
<dbReference type="Gene3D" id="3.40.50.11720">
    <property type="entry name" value="3-Deoxy-D-manno-octulosonic-acid transferase, N-terminal domain"/>
    <property type="match status" value="1"/>
</dbReference>
<dbReference type="Gene3D" id="3.40.50.2000">
    <property type="entry name" value="Glycogen Phosphorylase B"/>
    <property type="match status" value="1"/>
</dbReference>
<organism evidence="11">
    <name type="scientific">Hydrogenobacter sp</name>
    <dbReference type="NCBI Taxonomy" id="2152829"/>
    <lineage>
        <taxon>Bacteria</taxon>
        <taxon>Pseudomonadati</taxon>
        <taxon>Aquificota</taxon>
        <taxon>Aquificia</taxon>
        <taxon>Aquificales</taxon>
        <taxon>Aquificaceae</taxon>
        <taxon>Hydrogenobacter</taxon>
    </lineage>
</organism>
<comment type="caution">
    <text evidence="11">The sequence shown here is derived from an EMBL/GenBank/DDBJ whole genome shotgun (WGS) entry which is preliminary data.</text>
</comment>
<keyword evidence="9" id="KW-0472">Membrane</keyword>
<name>A0A7C2VF24_9AQUI</name>
<comment type="catalytic activity">
    <reaction evidence="6 9">
        <text>lipid IVA (E. coli) + CMP-3-deoxy-beta-D-manno-octulosonate = alpha-Kdo-(2-&gt;6)-lipid IVA (E. coli) + CMP + H(+)</text>
        <dbReference type="Rhea" id="RHEA:28066"/>
        <dbReference type="ChEBI" id="CHEBI:15378"/>
        <dbReference type="ChEBI" id="CHEBI:58603"/>
        <dbReference type="ChEBI" id="CHEBI:60364"/>
        <dbReference type="ChEBI" id="CHEBI:60377"/>
        <dbReference type="ChEBI" id="CHEBI:85987"/>
        <dbReference type="EC" id="2.4.99.12"/>
    </reaction>
</comment>